<proteinExistence type="predicted"/>
<accession>A0A1T2XA39</accession>
<name>A0A1T2XA39_9BACL</name>
<sequence>MSVTMSLDVSGERLSVKLLPRLTLTPATLIINSQSGIVELSCDDEHLAEIESAIRQYRENIGPRNGRE</sequence>
<reference evidence="1 2" key="1">
    <citation type="submission" date="2017-01" db="EMBL/GenBank/DDBJ databases">
        <title>Genome analysis of Paenibacillus selenitrireducens ES3-24.</title>
        <authorList>
            <person name="Xu D."/>
            <person name="Yao R."/>
            <person name="Zheng S."/>
        </authorList>
    </citation>
    <scope>NUCLEOTIDE SEQUENCE [LARGE SCALE GENOMIC DNA]</scope>
    <source>
        <strain evidence="1 2">ES3-24</strain>
    </source>
</reference>
<dbReference type="EMBL" id="MSZX01000006">
    <property type="protein sequence ID" value="OPA76769.1"/>
    <property type="molecule type" value="Genomic_DNA"/>
</dbReference>
<protein>
    <submittedName>
        <fullName evidence="1">Uncharacterized protein</fullName>
    </submittedName>
</protein>
<gene>
    <name evidence="1" type="ORF">BVG16_16500</name>
</gene>
<keyword evidence="2" id="KW-1185">Reference proteome</keyword>
<evidence type="ECO:0000313" key="1">
    <source>
        <dbReference type="EMBL" id="OPA76769.1"/>
    </source>
</evidence>
<evidence type="ECO:0000313" key="2">
    <source>
        <dbReference type="Proteomes" id="UP000190188"/>
    </source>
</evidence>
<comment type="caution">
    <text evidence="1">The sequence shown here is derived from an EMBL/GenBank/DDBJ whole genome shotgun (WGS) entry which is preliminary data.</text>
</comment>
<dbReference type="AlphaFoldDB" id="A0A1T2XA39"/>
<dbReference type="STRING" id="1324314.BVG16_16500"/>
<organism evidence="1 2">
    <name type="scientific">Paenibacillus selenitireducens</name>
    <dbReference type="NCBI Taxonomy" id="1324314"/>
    <lineage>
        <taxon>Bacteria</taxon>
        <taxon>Bacillati</taxon>
        <taxon>Bacillota</taxon>
        <taxon>Bacilli</taxon>
        <taxon>Bacillales</taxon>
        <taxon>Paenibacillaceae</taxon>
        <taxon>Paenibacillus</taxon>
    </lineage>
</organism>
<dbReference type="Proteomes" id="UP000190188">
    <property type="component" value="Unassembled WGS sequence"/>
</dbReference>